<accession>A0A1A9UKD9</accession>
<evidence type="ECO:0000256" key="5">
    <source>
        <dbReference type="ARBA" id="ARBA00012253"/>
    </source>
</evidence>
<comment type="catalytic activity">
    <reaction evidence="15">
        <text>IMP + H2O = 5-formamido-1-(5-phospho-D-ribosyl)imidazole-4-carboxamide</text>
        <dbReference type="Rhea" id="RHEA:18445"/>
        <dbReference type="ChEBI" id="CHEBI:15377"/>
        <dbReference type="ChEBI" id="CHEBI:58053"/>
        <dbReference type="ChEBI" id="CHEBI:58467"/>
        <dbReference type="EC" id="3.5.4.10"/>
    </reaction>
    <physiologicalReaction direction="right-to-left" evidence="15">
        <dbReference type="Rhea" id="RHEA:18447"/>
    </physiologicalReaction>
</comment>
<evidence type="ECO:0000256" key="8">
    <source>
        <dbReference type="ARBA" id="ARBA00022679"/>
    </source>
</evidence>
<comment type="catalytic activity">
    <reaction evidence="14">
        <text>(6R)-10-formyltetrahydrofolate + 5-amino-1-(5-phospho-beta-D-ribosyl)imidazole-4-carboxamide = 5-formamido-1-(5-phospho-D-ribosyl)imidazole-4-carboxamide + (6S)-5,6,7,8-tetrahydrofolate</text>
        <dbReference type="Rhea" id="RHEA:22192"/>
        <dbReference type="ChEBI" id="CHEBI:57453"/>
        <dbReference type="ChEBI" id="CHEBI:58467"/>
        <dbReference type="ChEBI" id="CHEBI:58475"/>
        <dbReference type="ChEBI" id="CHEBI:195366"/>
        <dbReference type="EC" id="2.1.2.3"/>
    </reaction>
    <physiologicalReaction direction="left-to-right" evidence="14">
        <dbReference type="Rhea" id="RHEA:22193"/>
    </physiologicalReaction>
</comment>
<dbReference type="SUPFAM" id="SSF52335">
    <property type="entry name" value="Methylglyoxal synthase-like"/>
    <property type="match status" value="1"/>
</dbReference>
<evidence type="ECO:0000256" key="3">
    <source>
        <dbReference type="ARBA" id="ARBA00004954"/>
    </source>
</evidence>
<dbReference type="GO" id="GO:0005829">
    <property type="term" value="C:cytosol"/>
    <property type="evidence" value="ECO:0007669"/>
    <property type="project" value="TreeGrafter"/>
</dbReference>
<dbReference type="InterPro" id="IPR036914">
    <property type="entry name" value="MGS-like_dom_sf"/>
</dbReference>
<comment type="pathway">
    <text evidence="3">Purine metabolism; IMP biosynthesis via de novo pathway; 5-formamido-1-(5-phospho-D-ribosyl)imidazole-4-carboxamide from 5-amino-1-(5-phospho-D-ribosyl)imidazole-4-carboxamide (10-formyl THF route): step 1/1.</text>
</comment>
<comment type="pathway">
    <text evidence="2">Purine metabolism; IMP biosynthesis via de novo pathway; IMP from 5-formamido-1-(5-phospho-D-ribosyl)imidazole-4-carboxamide: step 1/1.</text>
</comment>
<dbReference type="FunFam" id="3.40.140.20:FF:000002">
    <property type="entry name" value="Bifunctional purine biosynthesis protein PurH"/>
    <property type="match status" value="1"/>
</dbReference>
<feature type="domain" description="MGS-like" evidence="16">
    <location>
        <begin position="1"/>
        <end position="147"/>
    </location>
</feature>
<dbReference type="STRING" id="7395.A0A1A9UKD9"/>
<evidence type="ECO:0000256" key="4">
    <source>
        <dbReference type="ARBA" id="ARBA00007667"/>
    </source>
</evidence>
<dbReference type="InterPro" id="IPR016193">
    <property type="entry name" value="Cytidine_deaminase-like"/>
</dbReference>
<sequence length="528" mass="59356">MKLLLRTVRYALLSVSDKTGILLLAQNLIKYNIKLIATSGTAKHLSKHGISVISVSEYTSHPEMMNGKVKTLHPKIHGGILSNDSDKVNCLDHSFFKIDMVITNFYPFSEAIEKKRKIIDVLEYIDIGGLALARSAAKNYTCVTVLTNHKQYPMIIAEMKKFSGSTSLETRFHLAIAAFHYVYEYDKKIFNYFNEKYIKTSKNQINLNKKNFPYLISSIFLKKEDMRYGENQHQKSAFYTDLQVYPGTISYANQKQGKKLSYNNIIDADIAISCVMSFKEVACVIVKHAVPCGVAVSDNLTNAYNMAYSSDPSSAFGGIIAFNKPLDMKTAKIITTHQFAEIIIAPVIEKNALIVLSHYKNVRVLECGYVFKKSSLEFKKVNCGLLVQEYDNRNLKANKLNIVTHKIPSILEVKNALFLWKIIKFVKSNAIIYGKDKKTLGIGSGQSSRIFAAKVAFYKAQEQNLNLNQAIMASDGFFPFRDSIDFAAKLGISCIIQPGGSIHDLEIIAAANENNISMIFTNVRCFRH</sequence>
<dbReference type="InterPro" id="IPR024051">
    <property type="entry name" value="AICAR_Tfase_dup_dom_sf"/>
</dbReference>
<evidence type="ECO:0000256" key="6">
    <source>
        <dbReference type="ARBA" id="ARBA00012712"/>
    </source>
</evidence>
<evidence type="ECO:0000256" key="2">
    <source>
        <dbReference type="ARBA" id="ARBA00004844"/>
    </source>
</evidence>
<reference evidence="17" key="1">
    <citation type="submission" date="2020-05" db="UniProtKB">
        <authorList>
            <consortium name="EnsemblMetazoa"/>
        </authorList>
    </citation>
    <scope>IDENTIFICATION</scope>
    <source>
        <strain evidence="17">TTRI</strain>
    </source>
</reference>
<dbReference type="GO" id="GO:0004643">
    <property type="term" value="F:phosphoribosylaminoimidazolecarboxamide formyltransferase activity"/>
    <property type="evidence" value="ECO:0007669"/>
    <property type="project" value="UniProtKB-EC"/>
</dbReference>
<dbReference type="AlphaFoldDB" id="A0A1A9UKD9"/>
<dbReference type="FunFam" id="3.40.140.20:FF:000001">
    <property type="entry name" value="Bifunctional purine biosynthesis protein PurH"/>
    <property type="match status" value="1"/>
</dbReference>
<keyword evidence="10" id="KW-0378">Hydrolase</keyword>
<evidence type="ECO:0000256" key="13">
    <source>
        <dbReference type="ARBA" id="ARBA00046691"/>
    </source>
</evidence>
<dbReference type="PANTHER" id="PTHR11692:SF0">
    <property type="entry name" value="BIFUNCTIONAL PURINE BIOSYNTHESIS PROTEIN ATIC"/>
    <property type="match status" value="1"/>
</dbReference>
<dbReference type="Gene3D" id="3.40.50.1380">
    <property type="entry name" value="Methylglyoxal synthase-like domain"/>
    <property type="match status" value="1"/>
</dbReference>
<dbReference type="EC" id="3.5.4.10" evidence="6"/>
<dbReference type="Pfam" id="PF01808">
    <property type="entry name" value="AICARFT_IMPCHas"/>
    <property type="match status" value="1"/>
</dbReference>
<evidence type="ECO:0000256" key="15">
    <source>
        <dbReference type="ARBA" id="ARBA00048341"/>
    </source>
</evidence>
<dbReference type="UniPathway" id="UPA00074">
    <property type="reaction ID" value="UER00133"/>
</dbReference>
<dbReference type="EC" id="2.1.2.3" evidence="5"/>
<dbReference type="NCBIfam" id="TIGR00355">
    <property type="entry name" value="purH"/>
    <property type="match status" value="1"/>
</dbReference>
<protein>
    <recommendedName>
        <fullName evidence="7">Bifunctional purine biosynthesis protein ATIC</fullName>
        <ecNumber evidence="5">2.1.2.3</ecNumber>
        <ecNumber evidence="6">3.5.4.10</ecNumber>
    </recommendedName>
    <alternativeName>
        <fullName evidence="12">AICAR transformylase/inosine monophosphate cyclohydrolase</fullName>
    </alternativeName>
</protein>
<dbReference type="InterPro" id="IPR011607">
    <property type="entry name" value="MGS-like_dom"/>
</dbReference>
<evidence type="ECO:0000256" key="1">
    <source>
        <dbReference type="ARBA" id="ARBA00000945"/>
    </source>
</evidence>
<keyword evidence="11" id="KW-0511">Multifunctional enzyme</keyword>
<dbReference type="InterPro" id="IPR002695">
    <property type="entry name" value="PurH-like"/>
</dbReference>
<evidence type="ECO:0000256" key="14">
    <source>
        <dbReference type="ARBA" id="ARBA00047515"/>
    </source>
</evidence>
<organism evidence="17 18">
    <name type="scientific">Glossina austeni</name>
    <name type="common">Savannah tsetse fly</name>
    <dbReference type="NCBI Taxonomy" id="7395"/>
    <lineage>
        <taxon>Eukaryota</taxon>
        <taxon>Metazoa</taxon>
        <taxon>Ecdysozoa</taxon>
        <taxon>Arthropoda</taxon>
        <taxon>Hexapoda</taxon>
        <taxon>Insecta</taxon>
        <taxon>Pterygota</taxon>
        <taxon>Neoptera</taxon>
        <taxon>Endopterygota</taxon>
        <taxon>Diptera</taxon>
        <taxon>Brachycera</taxon>
        <taxon>Muscomorpha</taxon>
        <taxon>Hippoboscoidea</taxon>
        <taxon>Glossinidae</taxon>
        <taxon>Glossina</taxon>
    </lineage>
</organism>
<dbReference type="PROSITE" id="PS51855">
    <property type="entry name" value="MGS"/>
    <property type="match status" value="1"/>
</dbReference>
<dbReference type="Pfam" id="PF02142">
    <property type="entry name" value="MGS"/>
    <property type="match status" value="1"/>
</dbReference>
<proteinExistence type="inferred from homology"/>
<dbReference type="SMART" id="SM00798">
    <property type="entry name" value="AICARFT_IMPCHas"/>
    <property type="match status" value="1"/>
</dbReference>
<comment type="subunit">
    <text evidence="13">Homodimer. Associates with internalized INSR complexes on Golgi/endosomal membranes. Interacts with INSR; ATIC together with PRKAA2/AMPK2 and HACD3/PTPLAD1 is proposed to be part of a signaling network regulating INSR autophosphorylation and endocytosis.</text>
</comment>
<keyword evidence="18" id="KW-1185">Reference proteome</keyword>
<dbReference type="EnsemblMetazoa" id="GAUT007527-RA">
    <property type="protein sequence ID" value="GAUT007527-PA"/>
    <property type="gene ID" value="GAUT007527"/>
</dbReference>
<dbReference type="SMART" id="SM00851">
    <property type="entry name" value="MGS"/>
    <property type="match status" value="1"/>
</dbReference>
<evidence type="ECO:0000313" key="17">
    <source>
        <dbReference type="EnsemblMetazoa" id="GAUT007527-PA"/>
    </source>
</evidence>
<dbReference type="GO" id="GO:0003937">
    <property type="term" value="F:IMP cyclohydrolase activity"/>
    <property type="evidence" value="ECO:0007669"/>
    <property type="project" value="UniProtKB-EC"/>
</dbReference>
<evidence type="ECO:0000256" key="7">
    <source>
        <dbReference type="ARBA" id="ARBA00017905"/>
    </source>
</evidence>
<dbReference type="PIRSF" id="PIRSF000414">
    <property type="entry name" value="AICARFT_IMPCHas"/>
    <property type="match status" value="1"/>
</dbReference>
<evidence type="ECO:0000313" key="18">
    <source>
        <dbReference type="Proteomes" id="UP000078200"/>
    </source>
</evidence>
<evidence type="ECO:0000256" key="12">
    <source>
        <dbReference type="ARBA" id="ARBA00032307"/>
    </source>
</evidence>
<name>A0A1A9UKD9_GLOAU</name>
<keyword evidence="9" id="KW-0658">Purine biosynthesis</keyword>
<evidence type="ECO:0000256" key="9">
    <source>
        <dbReference type="ARBA" id="ARBA00022755"/>
    </source>
</evidence>
<dbReference type="VEuPathDB" id="VectorBase:GAUT007527"/>
<comment type="catalytic activity">
    <reaction evidence="1">
        <text>10-formyldihydrofolate + 5-amino-1-(5-phospho-beta-D-ribosyl)imidazole-4-carboxamide = 5-formamido-1-(5-phospho-D-ribosyl)imidazole-4-carboxamide + 7,8-dihydrofolate</text>
        <dbReference type="Rhea" id="RHEA:59144"/>
        <dbReference type="ChEBI" id="CHEBI:57451"/>
        <dbReference type="ChEBI" id="CHEBI:57452"/>
        <dbReference type="ChEBI" id="CHEBI:58467"/>
        <dbReference type="ChEBI" id="CHEBI:58475"/>
    </reaction>
    <physiologicalReaction direction="left-to-right" evidence="1">
        <dbReference type="Rhea" id="RHEA:59145"/>
    </physiologicalReaction>
</comment>
<dbReference type="NCBIfam" id="NF002049">
    <property type="entry name" value="PRK00881.1"/>
    <property type="match status" value="1"/>
</dbReference>
<evidence type="ECO:0000256" key="11">
    <source>
        <dbReference type="ARBA" id="ARBA00023268"/>
    </source>
</evidence>
<dbReference type="Proteomes" id="UP000078200">
    <property type="component" value="Unassembled WGS sequence"/>
</dbReference>
<dbReference type="SUPFAM" id="SSF53927">
    <property type="entry name" value="Cytidine deaminase-like"/>
    <property type="match status" value="1"/>
</dbReference>
<dbReference type="CDD" id="cd01421">
    <property type="entry name" value="IMPCH"/>
    <property type="match status" value="1"/>
</dbReference>
<dbReference type="Gene3D" id="3.40.140.20">
    <property type="match status" value="2"/>
</dbReference>
<dbReference type="PANTHER" id="PTHR11692">
    <property type="entry name" value="BIFUNCTIONAL PURINE BIOSYNTHESIS PROTEIN PURH"/>
    <property type="match status" value="1"/>
</dbReference>
<dbReference type="FunFam" id="3.40.50.1380:FF:000001">
    <property type="entry name" value="Bifunctional purine biosynthesis protein PurH"/>
    <property type="match status" value="1"/>
</dbReference>
<evidence type="ECO:0000259" key="16">
    <source>
        <dbReference type="PROSITE" id="PS51855"/>
    </source>
</evidence>
<comment type="similarity">
    <text evidence="4">Belongs to the PurH family.</text>
</comment>
<evidence type="ECO:0000256" key="10">
    <source>
        <dbReference type="ARBA" id="ARBA00022801"/>
    </source>
</evidence>
<dbReference type="GO" id="GO:0006189">
    <property type="term" value="P:'de novo' IMP biosynthetic process"/>
    <property type="evidence" value="ECO:0007669"/>
    <property type="project" value="UniProtKB-UniPathway"/>
</dbReference>
<keyword evidence="8" id="KW-0808">Transferase</keyword>
<dbReference type="HAMAP" id="MF_00139">
    <property type="entry name" value="PurH"/>
    <property type="match status" value="1"/>
</dbReference>